<evidence type="ECO:0000256" key="1">
    <source>
        <dbReference type="SAM" id="MobiDB-lite"/>
    </source>
</evidence>
<evidence type="ECO:0008006" key="5">
    <source>
        <dbReference type="Google" id="ProtNLM"/>
    </source>
</evidence>
<feature type="chain" id="PRO_5046632822" description="DUF1906 domain-containing protein" evidence="2">
    <location>
        <begin position="24"/>
        <end position="337"/>
    </location>
</feature>
<dbReference type="RefSeq" id="WP_367995647.1">
    <property type="nucleotide sequence ID" value="NZ_JBFPJR010000055.1"/>
</dbReference>
<evidence type="ECO:0000313" key="4">
    <source>
        <dbReference type="Proteomes" id="UP001556631"/>
    </source>
</evidence>
<evidence type="ECO:0000313" key="3">
    <source>
        <dbReference type="EMBL" id="MEX0429680.1"/>
    </source>
</evidence>
<dbReference type="EMBL" id="JBFPJR010000055">
    <property type="protein sequence ID" value="MEX0429680.1"/>
    <property type="molecule type" value="Genomic_DNA"/>
</dbReference>
<dbReference type="PROSITE" id="PS51257">
    <property type="entry name" value="PROKAR_LIPOPROTEIN"/>
    <property type="match status" value="1"/>
</dbReference>
<proteinExistence type="predicted"/>
<reference evidence="3 4" key="1">
    <citation type="submission" date="2024-07" db="EMBL/GenBank/DDBJ databases">
        <authorList>
            <person name="Lee S."/>
            <person name="Kang M."/>
        </authorList>
    </citation>
    <scope>NUCLEOTIDE SEQUENCE [LARGE SCALE GENOMIC DNA]</scope>
    <source>
        <strain evidence="3 4">DS6</strain>
    </source>
</reference>
<name>A0ABV3T3A0_9ACTN</name>
<dbReference type="Proteomes" id="UP001556631">
    <property type="component" value="Unassembled WGS sequence"/>
</dbReference>
<gene>
    <name evidence="3" type="ORF">AB3X52_18840</name>
</gene>
<dbReference type="InterPro" id="IPR017853">
    <property type="entry name" value="GH"/>
</dbReference>
<feature type="signal peptide" evidence="2">
    <location>
        <begin position="1"/>
        <end position="23"/>
    </location>
</feature>
<organism evidence="3 4">
    <name type="scientific">Nocardioides eburneus</name>
    <dbReference type="NCBI Taxonomy" id="3231482"/>
    <lineage>
        <taxon>Bacteria</taxon>
        <taxon>Bacillati</taxon>
        <taxon>Actinomycetota</taxon>
        <taxon>Actinomycetes</taxon>
        <taxon>Propionibacteriales</taxon>
        <taxon>Nocardioidaceae</taxon>
        <taxon>Nocardioides</taxon>
    </lineage>
</organism>
<protein>
    <recommendedName>
        <fullName evidence="5">DUF1906 domain-containing protein</fullName>
    </recommendedName>
</protein>
<sequence length="337" mass="34863">MRGLRYAATALLLAATVATGGCAAQDATPESAAAATATTSGLPPTTGPSSGPAPSGSATDAGRPTTGASPRGSDSTATPATPSYSLSVPDLPTPQQRGIVEGGDVSWPQCPPGTGIPQKQGQGKPMPLGSAEFVVLGLTNGPGFHANPCLGSQVAWVEQRHLLAAAYSVISAPVDDDLARYGRTGPFDASTTAGRLANVGYQQARFNLATMRRAGLTSPIVWLDVEPVPDFDWPSDVRANAAVVQGAVRGYTDGGVRVGVYSIASLWQRVVGDLRLGLPEWRPAGGTSRAEALRRCGAGRMFQGGTAALAQWVEGDRDRDVTCPGTSTYLSLWFHQY</sequence>
<dbReference type="SUPFAM" id="SSF51445">
    <property type="entry name" value="(Trans)glycosidases"/>
    <property type="match status" value="1"/>
</dbReference>
<accession>A0ABV3T3A0</accession>
<keyword evidence="4" id="KW-1185">Reference proteome</keyword>
<comment type="caution">
    <text evidence="3">The sequence shown here is derived from an EMBL/GenBank/DDBJ whole genome shotgun (WGS) entry which is preliminary data.</text>
</comment>
<evidence type="ECO:0000256" key="2">
    <source>
        <dbReference type="SAM" id="SignalP"/>
    </source>
</evidence>
<feature type="compositionally biased region" description="Low complexity" evidence="1">
    <location>
        <begin position="32"/>
        <end position="62"/>
    </location>
</feature>
<feature type="region of interest" description="Disordered" evidence="1">
    <location>
        <begin position="32"/>
        <end position="125"/>
    </location>
</feature>
<feature type="compositionally biased region" description="Polar residues" evidence="1">
    <location>
        <begin position="66"/>
        <end position="86"/>
    </location>
</feature>
<keyword evidence="2" id="KW-0732">Signal</keyword>
<dbReference type="Gene3D" id="3.20.20.80">
    <property type="entry name" value="Glycosidases"/>
    <property type="match status" value="1"/>
</dbReference>